<dbReference type="GO" id="GO:0005524">
    <property type="term" value="F:ATP binding"/>
    <property type="evidence" value="ECO:0007669"/>
    <property type="project" value="UniProtKB-UniRule"/>
</dbReference>
<organism evidence="10 11">
    <name type="scientific">Candidatus Acutalibacter pullistercoris</name>
    <dbReference type="NCBI Taxonomy" id="2838418"/>
    <lineage>
        <taxon>Bacteria</taxon>
        <taxon>Bacillati</taxon>
        <taxon>Bacillota</taxon>
        <taxon>Clostridia</taxon>
        <taxon>Eubacteriales</taxon>
        <taxon>Acutalibacteraceae</taxon>
        <taxon>Acutalibacter</taxon>
    </lineage>
</organism>
<sequence length="308" mass="32320">MIATVTCNPALDILVRPRQFRPGEINRYGAGMCQPGGKGINVSLLLHSLGVETKALALAGGFTGREIARLLEERGCPGDFVWLPQGDSRINLKICPPGGEETQLNGEGPQIPEEAVERLERKLSALGPGDGAVLAGSLPASLPQDLYARLMKPLVRKGVEVAVDTTGEALLAALPCRPFLVKPNLEELEELFSVKLTGLPEIKEQARELQRLGARNVVVSLGAGGALLLEEGGRSLFCHGVRGQAVSTVGAGDSLVAGFLYGWQLHGTLEGGLRWGMAAGAATAFSPGIATGEQVKALFPQVGNPQPL</sequence>
<keyword evidence="3 7" id="KW-0547">Nucleotide-binding</keyword>
<comment type="caution">
    <text evidence="10">The sequence shown here is derived from an EMBL/GenBank/DDBJ whole genome shotgun (WGS) entry which is preliminary data.</text>
</comment>
<dbReference type="AlphaFoldDB" id="A0A9D1YC75"/>
<dbReference type="GO" id="GO:0009024">
    <property type="term" value="F:tagatose-6-phosphate kinase activity"/>
    <property type="evidence" value="ECO:0007669"/>
    <property type="project" value="UniProtKB-EC"/>
</dbReference>
<evidence type="ECO:0000313" key="11">
    <source>
        <dbReference type="Proteomes" id="UP000823915"/>
    </source>
</evidence>
<dbReference type="CDD" id="cd01164">
    <property type="entry name" value="FruK_PfkB_like"/>
    <property type="match status" value="1"/>
</dbReference>
<keyword evidence="5 7" id="KW-0067">ATP-binding</keyword>
<evidence type="ECO:0000256" key="5">
    <source>
        <dbReference type="ARBA" id="ARBA00022840"/>
    </source>
</evidence>
<comment type="similarity">
    <text evidence="1">Belongs to the carbohydrate kinase pfkB family.</text>
</comment>
<comment type="pathway">
    <text evidence="7">Carbohydrate metabolism; D-tagatose 6-phosphate degradation; D-glyceraldehyde 3-phosphate and glycerone phosphate from D-tagatose 6-phosphate: step 1/2.</text>
</comment>
<dbReference type="NCBIfam" id="TIGR03828">
    <property type="entry name" value="pfkB"/>
    <property type="match status" value="1"/>
</dbReference>
<dbReference type="NCBIfam" id="TIGR03168">
    <property type="entry name" value="1-PFK"/>
    <property type="match status" value="1"/>
</dbReference>
<dbReference type="GO" id="GO:0008662">
    <property type="term" value="F:1-phosphofructokinase activity"/>
    <property type="evidence" value="ECO:0007669"/>
    <property type="project" value="UniProtKB-UniRule"/>
</dbReference>
<dbReference type="Gene3D" id="3.40.1190.20">
    <property type="match status" value="1"/>
</dbReference>
<reference evidence="10" key="1">
    <citation type="journal article" date="2021" name="PeerJ">
        <title>Extensive microbial diversity within the chicken gut microbiome revealed by metagenomics and culture.</title>
        <authorList>
            <person name="Gilroy R."/>
            <person name="Ravi A."/>
            <person name="Getino M."/>
            <person name="Pursley I."/>
            <person name="Horton D.L."/>
            <person name="Alikhan N.F."/>
            <person name="Baker D."/>
            <person name="Gharbi K."/>
            <person name="Hall N."/>
            <person name="Watson M."/>
            <person name="Adriaenssens E.M."/>
            <person name="Foster-Nyarko E."/>
            <person name="Jarju S."/>
            <person name="Secka A."/>
            <person name="Antonio M."/>
            <person name="Oren A."/>
            <person name="Chaudhuri R.R."/>
            <person name="La Ragione R."/>
            <person name="Hildebrand F."/>
            <person name="Pallen M.J."/>
        </authorList>
    </citation>
    <scope>NUCLEOTIDE SEQUENCE</scope>
    <source>
        <strain evidence="10">1282</strain>
    </source>
</reference>
<comment type="catalytic activity">
    <reaction evidence="7">
        <text>D-tagatofuranose 6-phosphate + ATP = D-tagatofuranose 1,6-bisphosphate + ADP + H(+)</text>
        <dbReference type="Rhea" id="RHEA:12420"/>
        <dbReference type="ChEBI" id="CHEBI:15378"/>
        <dbReference type="ChEBI" id="CHEBI:30616"/>
        <dbReference type="ChEBI" id="CHEBI:58694"/>
        <dbReference type="ChEBI" id="CHEBI:58695"/>
        <dbReference type="ChEBI" id="CHEBI:456216"/>
        <dbReference type="EC" id="2.7.1.144"/>
    </reaction>
</comment>
<evidence type="ECO:0000256" key="7">
    <source>
        <dbReference type="PIRNR" id="PIRNR000535"/>
    </source>
</evidence>
<dbReference type="GO" id="GO:0005988">
    <property type="term" value="P:lactose metabolic process"/>
    <property type="evidence" value="ECO:0007669"/>
    <property type="project" value="UniProtKB-KW"/>
</dbReference>
<keyword evidence="4 8" id="KW-0418">Kinase</keyword>
<comment type="similarity">
    <text evidence="7">Belongs to the carbohydrate kinase PfkB family. LacC subfamily.</text>
</comment>
<comment type="function">
    <text evidence="8">Catalyzes the ATP-dependent phosphorylation of fructose-l-phosphate to fructose-l,6-bisphosphate.</text>
</comment>
<evidence type="ECO:0000259" key="9">
    <source>
        <dbReference type="Pfam" id="PF00294"/>
    </source>
</evidence>
<dbReference type="FunFam" id="3.40.1190.20:FF:000001">
    <property type="entry name" value="Phosphofructokinase"/>
    <property type="match status" value="1"/>
</dbReference>
<dbReference type="PANTHER" id="PTHR46566">
    <property type="entry name" value="1-PHOSPHOFRUCTOKINASE-RELATED"/>
    <property type="match status" value="1"/>
</dbReference>
<dbReference type="InterPro" id="IPR002173">
    <property type="entry name" value="Carboh/pur_kinase_PfkB_CS"/>
</dbReference>
<dbReference type="EMBL" id="DXDU01000036">
    <property type="protein sequence ID" value="HIY26017.1"/>
    <property type="molecule type" value="Genomic_DNA"/>
</dbReference>
<dbReference type="InterPro" id="IPR022463">
    <property type="entry name" value="1-PFruKinase"/>
</dbReference>
<dbReference type="InterPro" id="IPR011611">
    <property type="entry name" value="PfkB_dom"/>
</dbReference>
<dbReference type="PROSITE" id="PS00584">
    <property type="entry name" value="PFKB_KINASES_2"/>
    <property type="match status" value="1"/>
</dbReference>
<evidence type="ECO:0000256" key="2">
    <source>
        <dbReference type="ARBA" id="ARBA00022679"/>
    </source>
</evidence>
<protein>
    <recommendedName>
        <fullName evidence="7">Tagatose-6-phosphate kinase</fullName>
        <ecNumber evidence="7">2.7.1.144</ecNumber>
    </recommendedName>
</protein>
<dbReference type="GO" id="GO:0044281">
    <property type="term" value="P:small molecule metabolic process"/>
    <property type="evidence" value="ECO:0007669"/>
    <property type="project" value="UniProtKB-ARBA"/>
</dbReference>
<feature type="domain" description="Carbohydrate kinase PfkB" evidence="9">
    <location>
        <begin position="22"/>
        <end position="291"/>
    </location>
</feature>
<dbReference type="Pfam" id="PF00294">
    <property type="entry name" value="PfkB"/>
    <property type="match status" value="1"/>
</dbReference>
<dbReference type="InterPro" id="IPR029056">
    <property type="entry name" value="Ribokinase-like"/>
</dbReference>
<keyword evidence="7" id="KW-0423">Lactose metabolism</keyword>
<comment type="catalytic activity">
    <reaction evidence="6 8">
        <text>beta-D-fructose 1-phosphate + ATP = beta-D-fructose 1,6-bisphosphate + ADP + H(+)</text>
        <dbReference type="Rhea" id="RHEA:14213"/>
        <dbReference type="ChEBI" id="CHEBI:15378"/>
        <dbReference type="ChEBI" id="CHEBI:30616"/>
        <dbReference type="ChEBI" id="CHEBI:32966"/>
        <dbReference type="ChEBI" id="CHEBI:138881"/>
        <dbReference type="ChEBI" id="CHEBI:456216"/>
        <dbReference type="EC" id="2.7.1.56"/>
    </reaction>
</comment>
<dbReference type="GO" id="GO:0016052">
    <property type="term" value="P:carbohydrate catabolic process"/>
    <property type="evidence" value="ECO:0007669"/>
    <property type="project" value="UniProtKB-ARBA"/>
</dbReference>
<keyword evidence="2 7" id="KW-0808">Transferase</keyword>
<dbReference type="EC" id="2.7.1.144" evidence="7"/>
<gene>
    <name evidence="10" type="primary">pfkB</name>
    <name evidence="10" type="ORF">H9838_02445</name>
</gene>
<evidence type="ECO:0000256" key="4">
    <source>
        <dbReference type="ARBA" id="ARBA00022777"/>
    </source>
</evidence>
<dbReference type="InterPro" id="IPR017583">
    <property type="entry name" value="Tagatose/fructose_Pkinase"/>
</dbReference>
<name>A0A9D1YC75_9FIRM</name>
<proteinExistence type="inferred from homology"/>
<dbReference type="PIRSF" id="PIRSF000535">
    <property type="entry name" value="1PFK/6PFK/LacC"/>
    <property type="match status" value="1"/>
</dbReference>
<evidence type="ECO:0000256" key="8">
    <source>
        <dbReference type="RuleBase" id="RU369061"/>
    </source>
</evidence>
<evidence type="ECO:0000256" key="3">
    <source>
        <dbReference type="ARBA" id="ARBA00022741"/>
    </source>
</evidence>
<dbReference type="PROSITE" id="PS00583">
    <property type="entry name" value="PFKB_KINASES_1"/>
    <property type="match status" value="1"/>
</dbReference>
<evidence type="ECO:0000256" key="1">
    <source>
        <dbReference type="ARBA" id="ARBA00005380"/>
    </source>
</evidence>
<dbReference type="Proteomes" id="UP000823915">
    <property type="component" value="Unassembled WGS sequence"/>
</dbReference>
<evidence type="ECO:0000313" key="10">
    <source>
        <dbReference type="EMBL" id="HIY26017.1"/>
    </source>
</evidence>
<dbReference type="SUPFAM" id="SSF53613">
    <property type="entry name" value="Ribokinase-like"/>
    <property type="match status" value="1"/>
</dbReference>
<dbReference type="PANTHER" id="PTHR46566:SF1">
    <property type="entry name" value="1-PHOSPHOFRUCTOKINASE"/>
    <property type="match status" value="1"/>
</dbReference>
<accession>A0A9D1YC75</accession>
<evidence type="ECO:0000256" key="6">
    <source>
        <dbReference type="ARBA" id="ARBA00047745"/>
    </source>
</evidence>
<reference evidence="10" key="2">
    <citation type="submission" date="2021-04" db="EMBL/GenBank/DDBJ databases">
        <authorList>
            <person name="Gilroy R."/>
        </authorList>
    </citation>
    <scope>NUCLEOTIDE SEQUENCE</scope>
    <source>
        <strain evidence="10">1282</strain>
    </source>
</reference>
<dbReference type="GO" id="GO:0005829">
    <property type="term" value="C:cytosol"/>
    <property type="evidence" value="ECO:0007669"/>
    <property type="project" value="TreeGrafter"/>
</dbReference>